<dbReference type="PRINTS" id="PR01488">
    <property type="entry name" value="RTXTOXINA"/>
</dbReference>
<evidence type="ECO:0000313" key="10">
    <source>
        <dbReference type="Proteomes" id="UP000238218"/>
    </source>
</evidence>
<evidence type="ECO:0000256" key="2">
    <source>
        <dbReference type="ARBA" id="ARBA00004613"/>
    </source>
</evidence>
<dbReference type="PANTHER" id="PTHR38340">
    <property type="entry name" value="S-LAYER PROTEIN"/>
    <property type="match status" value="1"/>
</dbReference>
<dbReference type="Gene3D" id="2.150.10.10">
    <property type="entry name" value="Serralysin-like metalloprotease, C-terminal"/>
    <property type="match status" value="4"/>
</dbReference>
<dbReference type="InterPro" id="IPR010566">
    <property type="entry name" value="Haemolys_ca-bd"/>
</dbReference>
<keyword evidence="3" id="KW-0964">Secreted</keyword>
<evidence type="ECO:0000256" key="4">
    <source>
        <dbReference type="ARBA" id="ARBA00022656"/>
    </source>
</evidence>
<organism evidence="9 10">
    <name type="scientific">Aphanothece cf. minutissima CCALA 015</name>
    <dbReference type="NCBI Taxonomy" id="2107695"/>
    <lineage>
        <taxon>Bacteria</taxon>
        <taxon>Bacillati</taxon>
        <taxon>Cyanobacteriota</taxon>
        <taxon>Cyanophyceae</taxon>
        <taxon>Oscillatoriophycideae</taxon>
        <taxon>Chroococcales</taxon>
        <taxon>Aphanothecaceae</taxon>
        <taxon>Aphanothece</taxon>
    </lineage>
</organism>
<protein>
    <recommendedName>
        <fullName evidence="8">Haemolysin-type calcium binding-related domain-containing protein</fullName>
    </recommendedName>
</protein>
<keyword evidence="10" id="KW-1185">Reference proteome</keyword>
<comment type="caution">
    <text evidence="9">The sequence shown here is derived from an EMBL/GenBank/DDBJ whole genome shotgun (WGS) entry which is preliminary data.</text>
</comment>
<dbReference type="EMBL" id="PVWP01000006">
    <property type="protein sequence ID" value="PSB37370.1"/>
    <property type="molecule type" value="Genomic_DNA"/>
</dbReference>
<dbReference type="InterPro" id="IPR050557">
    <property type="entry name" value="RTX_toxin/Mannuronan_C5-epim"/>
</dbReference>
<keyword evidence="5" id="KW-0677">Repeat</keyword>
<name>A0ABX5F731_9CHRO</name>
<evidence type="ECO:0000256" key="6">
    <source>
        <dbReference type="ARBA" id="ARBA00023026"/>
    </source>
</evidence>
<dbReference type="PANTHER" id="PTHR38340:SF1">
    <property type="entry name" value="S-LAYER PROTEIN"/>
    <property type="match status" value="1"/>
</dbReference>
<dbReference type="Pfam" id="PF06594">
    <property type="entry name" value="HCBP_related"/>
    <property type="match status" value="3"/>
</dbReference>
<dbReference type="SUPFAM" id="SSF51120">
    <property type="entry name" value="beta-Roll"/>
    <property type="match status" value="3"/>
</dbReference>
<evidence type="ECO:0000256" key="5">
    <source>
        <dbReference type="ARBA" id="ARBA00022737"/>
    </source>
</evidence>
<evidence type="ECO:0000256" key="1">
    <source>
        <dbReference type="ARBA" id="ARBA00004370"/>
    </source>
</evidence>
<dbReference type="Proteomes" id="UP000238218">
    <property type="component" value="Unassembled WGS sequence"/>
</dbReference>
<dbReference type="InterPro" id="IPR018511">
    <property type="entry name" value="Hemolysin-typ_Ca-bd_CS"/>
</dbReference>
<evidence type="ECO:0000256" key="3">
    <source>
        <dbReference type="ARBA" id="ARBA00022525"/>
    </source>
</evidence>
<feature type="domain" description="Haemolysin-type calcium binding-related" evidence="8">
    <location>
        <begin position="1102"/>
        <end position="1129"/>
    </location>
</feature>
<accession>A0ABX5F731</accession>
<dbReference type="InterPro" id="IPR003995">
    <property type="entry name" value="RTX_toxin_determinant-A"/>
</dbReference>
<dbReference type="InterPro" id="IPR011049">
    <property type="entry name" value="Serralysin-like_metalloprot_C"/>
</dbReference>
<keyword evidence="7" id="KW-0472">Membrane</keyword>
<dbReference type="InterPro" id="IPR001343">
    <property type="entry name" value="Hemolysn_Ca-bd"/>
</dbReference>
<dbReference type="PRINTS" id="PR00313">
    <property type="entry name" value="CABNDNGRPT"/>
</dbReference>
<feature type="domain" description="Haemolysin-type calcium binding-related" evidence="8">
    <location>
        <begin position="1275"/>
        <end position="1312"/>
    </location>
</feature>
<keyword evidence="6" id="KW-0843">Virulence</keyword>
<dbReference type="PROSITE" id="PS00330">
    <property type="entry name" value="HEMOLYSIN_CALCIUM"/>
    <property type="match status" value="7"/>
</dbReference>
<sequence>MLLTAEQANLLLDTIETKEQLLDLIERVDHRVQGSVTILYSGVTGVYTSIGDKIVHSGAMAEALYESGNDVRTIDQSEVGKFMNMTKNSSSYNKRFADKLKQIFGEDKVGLQSFMDGEVIDGMRVNNGVWDKVSARYVADAVGEVVTFTGGASESRVFFQTELPLILSNPRVTSIDGIPIEVFQGMSVEDAFKVITAASEVRASRLKISVDDIGNPLQINQHYVLDARSFFADSKAINGNAPPPDTPMRSMADFIPQERVAAHRESLREIRIAQDNLAVHYKQDFLQQTPQGPSRWLRAMDQLGHIADVVSLAAVAHDAKAAMDAGDQEAAQRIMTQWALENAGAILAGRLASLAVAPLLAAGPLGWLAAGGLVLSASMLGSAYSDEAAEFVAGHLADLWDQGLEALRTQFQAAERTYSCPLVLDLDRNGVITSAQQSSEIHFDHDVNGFAERTGWVSPTDGLLVRDLDGNGLIDHGGELFGNHTVLPNEMKAANGFEALKALDGNGDRWIDQLDAAWSTLKVWIDRNSNAVSEQGEMVSLSEAGVRRLGVTYSTSDIVDLQGNRHLQLGEFQSSDGTLQSMHDVWFEVDQARTRWLHSLTLEEDLSALPDLKGMGKVPDLSQAIAADESGELRLLLERWIQGSSLQREVLIDPLIFRWVGVSSGQSVAGLDVIDGRLVVMERLLGQSFRQGWTDPRPIGQAVRMLHLAYENFRLQLENQLVLQTDALPILQWLVSPDGDIYSQPSGQILELIADYLDAGFFESSDYLGLYRLTRSLQSIGESGALVLAALQESLTSEPVKGGLFRRLASEHRLQHGSDLANHLSGTEGQDLLDGGAGDDLLHGGAGRDWLVAGSGNDSLNGGIGDDVYVIGQGGERKEISDTDYQSGNHDVVVFTNVKPSDVRLVERHGSQLYLHYGSTDRLWVENYFASEVHRIEEFQFADGSRWGDVELRDRAVVGGATAGADRLGGFWDMVNRIDALDGDDAVFGGGFNDVLKGGGGHDYLNGSDGDDQLDGGAGDDLLHGGAGRDWLVAGSGNDSLNGGIGDDVYVIGQGGERKEISDTDYQSGNRDVVSFQTLRSQDITSTERHGSHLILRDSRAGQLKVENYFASEVHRIEAFQFANGVIWGDGHLRDRVVVSGATAGNDTLGGFNDMANRIKGLDGHDLLYGGILHDSLTGGNGNDTLHGADGDDILDGGAGHDALHGGRGRDRLISGSGNDTLVGGEGDDTYVIVKSGGIKTIMDYEPNVMNKDLVTFSNLRSTDLLSTRRQGAHLEIKFSTKDQLIVSNYFLSRDYGVEAFRFSNGVTFGEADILALIPPA</sequence>
<proteinExistence type="predicted"/>
<evidence type="ECO:0000313" key="9">
    <source>
        <dbReference type="EMBL" id="PSB37370.1"/>
    </source>
</evidence>
<feature type="domain" description="Haemolysin-type calcium binding-related" evidence="8">
    <location>
        <begin position="918"/>
        <end position="948"/>
    </location>
</feature>
<evidence type="ECO:0000256" key="7">
    <source>
        <dbReference type="ARBA" id="ARBA00023136"/>
    </source>
</evidence>
<keyword evidence="4" id="KW-0800">Toxin</keyword>
<gene>
    <name evidence="9" type="ORF">C7B81_10560</name>
</gene>
<comment type="subcellular location">
    <subcellularLocation>
        <location evidence="1">Membrane</location>
    </subcellularLocation>
    <subcellularLocation>
        <location evidence="2">Secreted</location>
    </subcellularLocation>
</comment>
<dbReference type="Pfam" id="PF00353">
    <property type="entry name" value="HemolysinCabind"/>
    <property type="match status" value="5"/>
</dbReference>
<evidence type="ECO:0000259" key="8">
    <source>
        <dbReference type="Pfam" id="PF06594"/>
    </source>
</evidence>
<reference evidence="9 10" key="1">
    <citation type="submission" date="2018-03" db="EMBL/GenBank/DDBJ databases">
        <title>The ancient ancestry and fast evolution of plastids.</title>
        <authorList>
            <person name="Moore K.R."/>
            <person name="Magnabosco C."/>
            <person name="Momper L."/>
            <person name="Gold D.A."/>
            <person name="Bosak T."/>
            <person name="Fournier G.P."/>
        </authorList>
    </citation>
    <scope>NUCLEOTIDE SEQUENCE [LARGE SCALE GENOMIC DNA]</scope>
    <source>
        <strain evidence="9 10">CCALA 015</strain>
    </source>
</reference>